<reference evidence="3 4" key="1">
    <citation type="submission" date="2014-11" db="EMBL/GenBank/DDBJ databases">
        <title>Genomics and ecophysiology of heterotrophic nitrogen fixing bacteria isolated from estuarine surface water.</title>
        <authorList>
            <person name="Bentzon-Tilia M."/>
            <person name="Severin I."/>
            <person name="Hansen L.H."/>
            <person name="Riemann L."/>
        </authorList>
    </citation>
    <scope>NUCLEOTIDE SEQUENCE [LARGE SCALE GENOMIC DNA]</scope>
    <source>
        <strain evidence="3 4">BAL398</strain>
    </source>
</reference>
<dbReference type="AlphaFoldDB" id="A0A0D7EJS9"/>
<name>A0A0D7EJS9_RHOPL</name>
<evidence type="ECO:0000256" key="1">
    <source>
        <dbReference type="ARBA" id="ARBA00022729"/>
    </source>
</evidence>
<dbReference type="Proteomes" id="UP000032515">
    <property type="component" value="Unassembled WGS sequence"/>
</dbReference>
<comment type="caution">
    <text evidence="3">The sequence shown here is derived from an EMBL/GenBank/DDBJ whole genome shotgun (WGS) entry which is preliminary data.</text>
</comment>
<organism evidence="3 4">
    <name type="scientific">Rhodopseudomonas palustris</name>
    <dbReference type="NCBI Taxonomy" id="1076"/>
    <lineage>
        <taxon>Bacteria</taxon>
        <taxon>Pseudomonadati</taxon>
        <taxon>Pseudomonadota</taxon>
        <taxon>Alphaproteobacteria</taxon>
        <taxon>Hyphomicrobiales</taxon>
        <taxon>Nitrobacteraceae</taxon>
        <taxon>Rhodopseudomonas</taxon>
    </lineage>
</organism>
<evidence type="ECO:0000313" key="3">
    <source>
        <dbReference type="EMBL" id="KIZ39712.1"/>
    </source>
</evidence>
<evidence type="ECO:0000313" key="4">
    <source>
        <dbReference type="Proteomes" id="UP000032515"/>
    </source>
</evidence>
<feature type="chain" id="PRO_5002319700" evidence="2">
    <location>
        <begin position="25"/>
        <end position="336"/>
    </location>
</feature>
<dbReference type="PANTHER" id="PTHR30006:SF2">
    <property type="entry name" value="ABC TRANSPORTER SUBSTRATE-BINDING PROTEIN"/>
    <property type="match status" value="1"/>
</dbReference>
<dbReference type="GO" id="GO:0030976">
    <property type="term" value="F:thiamine pyrophosphate binding"/>
    <property type="evidence" value="ECO:0007669"/>
    <property type="project" value="TreeGrafter"/>
</dbReference>
<dbReference type="GO" id="GO:0030975">
    <property type="term" value="F:thiamine binding"/>
    <property type="evidence" value="ECO:0007669"/>
    <property type="project" value="TreeGrafter"/>
</dbReference>
<gene>
    <name evidence="3" type="ORF">OO17_19565</name>
</gene>
<dbReference type="PANTHER" id="PTHR30006">
    <property type="entry name" value="THIAMINE-BINDING PERIPLASMIC PROTEIN-RELATED"/>
    <property type="match status" value="1"/>
</dbReference>
<dbReference type="EMBL" id="JXXE01000402">
    <property type="protein sequence ID" value="KIZ39712.1"/>
    <property type="molecule type" value="Genomic_DNA"/>
</dbReference>
<feature type="signal peptide" evidence="2">
    <location>
        <begin position="1"/>
        <end position="24"/>
    </location>
</feature>
<keyword evidence="1 2" id="KW-0732">Signal</keyword>
<proteinExistence type="predicted"/>
<sequence>MNWANRLSAAIVAIAIGTSASAQAADWNEVVKAAKAEGKVTLYSGHVGVPYHPEVAKMFEAKYGIPVEILDLRASDLAERVRTEKATGRVSADVILNGAGALWLLKNQEALAPYGELPALGKLRGDLELDGTRLPIYIQGYGIAVNTKLVPEKDRPKSWKDLLDPKWQGKILSDDMRALGGGSTMFATTYAKFGREFHEKLAAQKPQFSRSVRENARRVARGEFPIYIPFSLPDQLLNKGLPIVGITPIEGDVYAQFDLALTNNAPHPNAARLLMDFFLSDEAQLVYVRSARVPTVKGLDDKIPADVKDIVKAKLLGTSNPATINADLKLATEIYK</sequence>
<protein>
    <submittedName>
        <fullName evidence="3">Uncharacterized protein</fullName>
    </submittedName>
</protein>
<dbReference type="Pfam" id="PF13343">
    <property type="entry name" value="SBP_bac_6"/>
    <property type="match status" value="1"/>
</dbReference>
<evidence type="ECO:0000256" key="2">
    <source>
        <dbReference type="SAM" id="SignalP"/>
    </source>
</evidence>
<dbReference type="GO" id="GO:0015888">
    <property type="term" value="P:thiamine transport"/>
    <property type="evidence" value="ECO:0007669"/>
    <property type="project" value="TreeGrafter"/>
</dbReference>
<accession>A0A0D7EJS9</accession>
<dbReference type="GO" id="GO:0030288">
    <property type="term" value="C:outer membrane-bounded periplasmic space"/>
    <property type="evidence" value="ECO:0007669"/>
    <property type="project" value="TreeGrafter"/>
</dbReference>
<dbReference type="SUPFAM" id="SSF53850">
    <property type="entry name" value="Periplasmic binding protein-like II"/>
    <property type="match status" value="1"/>
</dbReference>
<dbReference type="Gene3D" id="3.40.190.10">
    <property type="entry name" value="Periplasmic binding protein-like II"/>
    <property type="match status" value="2"/>
</dbReference>
<dbReference type="PATRIC" id="fig|1076.23.peg.4498"/>